<dbReference type="EMBL" id="JARMAB010000002">
    <property type="protein sequence ID" value="MED1201611.1"/>
    <property type="molecule type" value="Genomic_DNA"/>
</dbReference>
<evidence type="ECO:0000313" key="1">
    <source>
        <dbReference type="EMBL" id="MED1201611.1"/>
    </source>
</evidence>
<protein>
    <submittedName>
        <fullName evidence="1">DUF2653 family protein</fullName>
    </submittedName>
</protein>
<reference evidence="1 2" key="1">
    <citation type="submission" date="2023-03" db="EMBL/GenBank/DDBJ databases">
        <title>Bacillus Genome Sequencing.</title>
        <authorList>
            <person name="Dunlap C."/>
        </authorList>
    </citation>
    <scope>NUCLEOTIDE SEQUENCE [LARGE SCALE GENOMIC DNA]</scope>
    <source>
        <strain evidence="1 2">B-23453</strain>
    </source>
</reference>
<sequence length="96" mass="11141">MTTVKLFEQEVINALCVYISRKESISPEEVMVELLFDDDTGFSVEAEFRQQRQFLKEPVMIQALRKWVQFQHGLDPFSAGLQLELDDQEGIVAYVK</sequence>
<comment type="caution">
    <text evidence="1">The sequence shown here is derived from an EMBL/GenBank/DDBJ whole genome shotgun (WGS) entry which is preliminary data.</text>
</comment>
<dbReference type="InterPro" id="IPR020516">
    <property type="entry name" value="Uncharacterised_YxcD"/>
</dbReference>
<dbReference type="Proteomes" id="UP001341444">
    <property type="component" value="Unassembled WGS sequence"/>
</dbReference>
<proteinExistence type="predicted"/>
<accession>A0ABU6MAB1</accession>
<gene>
    <name evidence="1" type="ORF">P4T90_00730</name>
</gene>
<keyword evidence="2" id="KW-1185">Reference proteome</keyword>
<dbReference type="Pfam" id="PF10850">
    <property type="entry name" value="DUF2653"/>
    <property type="match status" value="1"/>
</dbReference>
<name>A0ABU6MAB1_9BACI</name>
<dbReference type="RefSeq" id="WP_066263349.1">
    <property type="nucleotide sequence ID" value="NZ_JARMAB010000002.1"/>
</dbReference>
<evidence type="ECO:0000313" key="2">
    <source>
        <dbReference type="Proteomes" id="UP001341444"/>
    </source>
</evidence>
<organism evidence="1 2">
    <name type="scientific">Heyndrickxia acidicola</name>
    <dbReference type="NCBI Taxonomy" id="209389"/>
    <lineage>
        <taxon>Bacteria</taxon>
        <taxon>Bacillati</taxon>
        <taxon>Bacillota</taxon>
        <taxon>Bacilli</taxon>
        <taxon>Bacillales</taxon>
        <taxon>Bacillaceae</taxon>
        <taxon>Heyndrickxia</taxon>
    </lineage>
</organism>